<dbReference type="InterPro" id="IPR050072">
    <property type="entry name" value="Peptidase_M20A"/>
</dbReference>
<dbReference type="GO" id="GO:0046872">
    <property type="term" value="F:metal ion binding"/>
    <property type="evidence" value="ECO:0007669"/>
    <property type="project" value="UniProtKB-KW"/>
</dbReference>
<organism evidence="11 12">
    <name type="scientific">Hoeflea marina</name>
    <dbReference type="NCBI Taxonomy" id="274592"/>
    <lineage>
        <taxon>Bacteria</taxon>
        <taxon>Pseudomonadati</taxon>
        <taxon>Pseudomonadota</taxon>
        <taxon>Alphaproteobacteria</taxon>
        <taxon>Hyphomicrobiales</taxon>
        <taxon>Rhizobiaceae</taxon>
        <taxon>Hoeflea</taxon>
    </lineage>
</organism>
<dbReference type="PANTHER" id="PTHR43808">
    <property type="entry name" value="ACETYLORNITHINE DEACETYLASE"/>
    <property type="match status" value="1"/>
</dbReference>
<dbReference type="SUPFAM" id="SSF55031">
    <property type="entry name" value="Bacterial exopeptidase dimerisation domain"/>
    <property type="match status" value="1"/>
</dbReference>
<evidence type="ECO:0000313" key="12">
    <source>
        <dbReference type="Proteomes" id="UP000246352"/>
    </source>
</evidence>
<accession>A0A317PTY6</accession>
<dbReference type="PANTHER" id="PTHR43808:SF31">
    <property type="entry name" value="N-ACETYL-L-CITRULLINE DEACETYLASE"/>
    <property type="match status" value="1"/>
</dbReference>
<comment type="caution">
    <text evidence="11">The sequence shown here is derived from an EMBL/GenBank/DDBJ whole genome shotgun (WGS) entry which is preliminary data.</text>
</comment>
<dbReference type="InterPro" id="IPR002933">
    <property type="entry name" value="Peptidase_M20"/>
</dbReference>
<dbReference type="PROSITE" id="PS00759">
    <property type="entry name" value="ARGE_DAPE_CPG2_2"/>
    <property type="match status" value="1"/>
</dbReference>
<name>A0A317PTY6_9HYPH</name>
<comment type="similarity">
    <text evidence="2">Belongs to the peptidase M20A family. ArgE subfamily.</text>
</comment>
<dbReference type="EMBL" id="QGTR01000001">
    <property type="protein sequence ID" value="PWW04579.1"/>
    <property type="molecule type" value="Genomic_DNA"/>
</dbReference>
<dbReference type="Pfam" id="PF07687">
    <property type="entry name" value="M20_dimer"/>
    <property type="match status" value="1"/>
</dbReference>
<evidence type="ECO:0000256" key="9">
    <source>
        <dbReference type="ARBA" id="ARBA00023285"/>
    </source>
</evidence>
<dbReference type="GO" id="GO:0006526">
    <property type="term" value="P:L-arginine biosynthetic process"/>
    <property type="evidence" value="ECO:0007669"/>
    <property type="project" value="UniProtKB-KW"/>
</dbReference>
<dbReference type="Proteomes" id="UP000246352">
    <property type="component" value="Unassembled WGS sequence"/>
</dbReference>
<keyword evidence="4" id="KW-0055">Arginine biosynthesis</keyword>
<dbReference type="SUPFAM" id="SSF53187">
    <property type="entry name" value="Zn-dependent exopeptidases"/>
    <property type="match status" value="1"/>
</dbReference>
<sequence length="391" mass="42699">MTDRTVAILRDLVAIPTVSIDSNLELITYAAERLTECGARIMIMRDETGQKANLFGSLGPEEDGGIVLSGHTDVVPVLDQDWIGDPFEMREEDGRLYGRGTCDMKGFIAAALAMAPEFARRDLRRPVHFAFTYDEETACFGARHLVRELETSGFRPSVAIIGEPTMMKVIEGHKGCFEYTTSFTGRPGHGSAPDRGVNAVEYAVRYITRMMELGEAMKARAPAGSRYDPPWTTLQAGHIHGGVARNVIPGHCHVEWEMRPVANADARMVKAELASYCSDVLLPAMHAIAPEADIVTTTIGEIAGLEPVSDNEARRIVFELTGETEADVVPFGTEAGIFQEFGMTVVVCGPGSIDQAHKQNEYVAIEQLQRCLNMLTGLAEKLETPRDNGSP</sequence>
<keyword evidence="9" id="KW-0170">Cobalt</keyword>
<dbReference type="Gene3D" id="3.40.630.10">
    <property type="entry name" value="Zn peptidases"/>
    <property type="match status" value="1"/>
</dbReference>
<dbReference type="InterPro" id="IPR001261">
    <property type="entry name" value="ArgE/DapE_CS"/>
</dbReference>
<evidence type="ECO:0000256" key="3">
    <source>
        <dbReference type="ARBA" id="ARBA00022490"/>
    </source>
</evidence>
<evidence type="ECO:0000256" key="1">
    <source>
        <dbReference type="ARBA" id="ARBA00001947"/>
    </source>
</evidence>
<keyword evidence="3" id="KW-0963">Cytoplasm</keyword>
<keyword evidence="5" id="KW-0028">Amino-acid biosynthesis</keyword>
<dbReference type="NCBIfam" id="NF005710">
    <property type="entry name" value="PRK07522.1"/>
    <property type="match status" value="1"/>
</dbReference>
<evidence type="ECO:0000313" key="11">
    <source>
        <dbReference type="EMBL" id="PWW04579.1"/>
    </source>
</evidence>
<keyword evidence="6" id="KW-0479">Metal-binding</keyword>
<dbReference type="Gene3D" id="3.30.70.360">
    <property type="match status" value="1"/>
</dbReference>
<dbReference type="InterPro" id="IPR010169">
    <property type="entry name" value="AcOrn-deacetyl"/>
</dbReference>
<gene>
    <name evidence="11" type="ORF">DFR52_1011278</name>
</gene>
<evidence type="ECO:0000256" key="8">
    <source>
        <dbReference type="ARBA" id="ARBA00022833"/>
    </source>
</evidence>
<evidence type="ECO:0000256" key="5">
    <source>
        <dbReference type="ARBA" id="ARBA00022605"/>
    </source>
</evidence>
<evidence type="ECO:0000256" key="6">
    <source>
        <dbReference type="ARBA" id="ARBA00022723"/>
    </source>
</evidence>
<reference evidence="11 12" key="1">
    <citation type="submission" date="2018-05" db="EMBL/GenBank/DDBJ databases">
        <title>Genomic Encyclopedia of Type Strains, Phase IV (KMG-IV): sequencing the most valuable type-strain genomes for metagenomic binning, comparative biology and taxonomic classification.</title>
        <authorList>
            <person name="Goeker M."/>
        </authorList>
    </citation>
    <scope>NUCLEOTIDE SEQUENCE [LARGE SCALE GENOMIC DNA]</scope>
    <source>
        <strain evidence="11 12">DSM 16791</strain>
    </source>
</reference>
<dbReference type="NCBIfam" id="TIGR01892">
    <property type="entry name" value="AcOrn-deacetyl"/>
    <property type="match status" value="1"/>
</dbReference>
<proteinExistence type="inferred from homology"/>
<dbReference type="AlphaFoldDB" id="A0A317PTY6"/>
<evidence type="ECO:0000256" key="4">
    <source>
        <dbReference type="ARBA" id="ARBA00022571"/>
    </source>
</evidence>
<evidence type="ECO:0000259" key="10">
    <source>
        <dbReference type="Pfam" id="PF07687"/>
    </source>
</evidence>
<protein>
    <submittedName>
        <fullName evidence="11">Acetylornithine deacetylase</fullName>
    </submittedName>
</protein>
<evidence type="ECO:0000256" key="7">
    <source>
        <dbReference type="ARBA" id="ARBA00022801"/>
    </source>
</evidence>
<dbReference type="GO" id="GO:0008777">
    <property type="term" value="F:acetylornithine deacetylase activity"/>
    <property type="evidence" value="ECO:0007669"/>
    <property type="project" value="TreeGrafter"/>
</dbReference>
<keyword evidence="12" id="KW-1185">Reference proteome</keyword>
<dbReference type="RefSeq" id="WP_110031166.1">
    <property type="nucleotide sequence ID" value="NZ_QGTR01000001.1"/>
</dbReference>
<comment type="cofactor">
    <cofactor evidence="1">
        <name>Zn(2+)</name>
        <dbReference type="ChEBI" id="CHEBI:29105"/>
    </cofactor>
</comment>
<dbReference type="OrthoDB" id="9809784at2"/>
<dbReference type="InterPro" id="IPR011650">
    <property type="entry name" value="Peptidase_M20_dimer"/>
</dbReference>
<keyword evidence="8" id="KW-0862">Zinc</keyword>
<dbReference type="InterPro" id="IPR036264">
    <property type="entry name" value="Bact_exopeptidase_dim_dom"/>
</dbReference>
<keyword evidence="7" id="KW-0378">Hydrolase</keyword>
<feature type="domain" description="Peptidase M20 dimerisation" evidence="10">
    <location>
        <begin position="172"/>
        <end position="281"/>
    </location>
</feature>
<dbReference type="CDD" id="cd03894">
    <property type="entry name" value="M20_ArgE"/>
    <property type="match status" value="1"/>
</dbReference>
<evidence type="ECO:0000256" key="2">
    <source>
        <dbReference type="ARBA" id="ARBA00005691"/>
    </source>
</evidence>
<dbReference type="Pfam" id="PF01546">
    <property type="entry name" value="Peptidase_M20"/>
    <property type="match status" value="1"/>
</dbReference>